<evidence type="ECO:0000256" key="2">
    <source>
        <dbReference type="ARBA" id="ARBA00022705"/>
    </source>
</evidence>
<accession>A0A8C5WWH9</accession>
<keyword evidence="3" id="KW-0539">Nucleus</keyword>
<dbReference type="GeneTree" id="ENSGT00390000009380"/>
<dbReference type="InterPro" id="IPR048866">
    <property type="entry name" value="ORC5_lid"/>
</dbReference>
<gene>
    <name evidence="6" type="primary">ORC5</name>
</gene>
<dbReference type="Pfam" id="PF14630">
    <property type="entry name" value="ORC5_C"/>
    <property type="match status" value="1"/>
</dbReference>
<keyword evidence="7" id="KW-1185">Reference proteome</keyword>
<organism evidence="6 7">
    <name type="scientific">Laticauda laticaudata</name>
    <name type="common">Blue-ringed sea krait</name>
    <name type="synonym">Blue-lipped sea krait</name>
    <dbReference type="NCBI Taxonomy" id="8630"/>
    <lineage>
        <taxon>Eukaryota</taxon>
        <taxon>Metazoa</taxon>
        <taxon>Chordata</taxon>
        <taxon>Craniata</taxon>
        <taxon>Vertebrata</taxon>
        <taxon>Euteleostomi</taxon>
        <taxon>Lepidosauria</taxon>
        <taxon>Squamata</taxon>
        <taxon>Bifurcata</taxon>
        <taxon>Unidentata</taxon>
        <taxon>Episquamata</taxon>
        <taxon>Toxicofera</taxon>
        <taxon>Serpentes</taxon>
        <taxon>Colubroidea</taxon>
        <taxon>Elapidae</taxon>
        <taxon>Laticaudinae</taxon>
        <taxon>Laticauda</taxon>
    </lineage>
</organism>
<proteinExistence type="predicted"/>
<dbReference type="PANTHER" id="PTHR12705:SF0">
    <property type="entry name" value="ORIGIN RECOGNITION COMPLEX SUBUNIT 5"/>
    <property type="match status" value="1"/>
</dbReference>
<feature type="domain" description="ORC5 lid" evidence="5">
    <location>
        <begin position="120"/>
        <end position="187"/>
    </location>
</feature>
<protein>
    <submittedName>
        <fullName evidence="6">Origin recognition complex subunit 5</fullName>
    </submittedName>
</protein>
<dbReference type="GO" id="GO:0005654">
    <property type="term" value="C:nucleoplasm"/>
    <property type="evidence" value="ECO:0007669"/>
    <property type="project" value="Ensembl"/>
</dbReference>
<comment type="subcellular location">
    <subcellularLocation>
        <location evidence="1">Nucleus</location>
    </subcellularLocation>
</comment>
<evidence type="ECO:0000259" key="4">
    <source>
        <dbReference type="Pfam" id="PF14630"/>
    </source>
</evidence>
<reference evidence="6" key="1">
    <citation type="submission" date="2025-08" db="UniProtKB">
        <authorList>
            <consortium name="Ensembl"/>
        </authorList>
    </citation>
    <scope>IDENTIFICATION</scope>
</reference>
<dbReference type="PANTHER" id="PTHR12705">
    <property type="entry name" value="ORIGIN RECOGNITION COMPLEX SUBUNIT 5"/>
    <property type="match status" value="1"/>
</dbReference>
<dbReference type="InterPro" id="IPR020796">
    <property type="entry name" value="ORC5"/>
</dbReference>
<dbReference type="AlphaFoldDB" id="A0A8C5WWH9"/>
<evidence type="ECO:0000259" key="5">
    <source>
        <dbReference type="Pfam" id="PF21639"/>
    </source>
</evidence>
<feature type="domain" description="Origin recognition complex subunit 5 C-terminal" evidence="4">
    <location>
        <begin position="218"/>
        <end position="291"/>
    </location>
</feature>
<reference evidence="6" key="2">
    <citation type="submission" date="2025-09" db="UniProtKB">
        <authorList>
            <consortium name="Ensembl"/>
        </authorList>
    </citation>
    <scope>IDENTIFICATION</scope>
</reference>
<evidence type="ECO:0000256" key="3">
    <source>
        <dbReference type="ARBA" id="ARBA00023242"/>
    </source>
</evidence>
<dbReference type="GO" id="GO:0005664">
    <property type="term" value="C:nuclear origin of replication recognition complex"/>
    <property type="evidence" value="ECO:0007669"/>
    <property type="project" value="Ensembl"/>
</dbReference>
<dbReference type="GO" id="GO:0000785">
    <property type="term" value="C:chromatin"/>
    <property type="evidence" value="ECO:0007669"/>
    <property type="project" value="Ensembl"/>
</dbReference>
<dbReference type="GO" id="GO:0005829">
    <property type="term" value="C:cytosol"/>
    <property type="evidence" value="ECO:0007669"/>
    <property type="project" value="Ensembl"/>
</dbReference>
<dbReference type="GO" id="GO:0006275">
    <property type="term" value="P:regulation of DNA replication"/>
    <property type="evidence" value="ECO:0007669"/>
    <property type="project" value="Ensembl"/>
</dbReference>
<name>A0A8C5WWH9_LATLA</name>
<evidence type="ECO:0000313" key="7">
    <source>
        <dbReference type="Proteomes" id="UP000694406"/>
    </source>
</evidence>
<dbReference type="Proteomes" id="UP000694406">
    <property type="component" value="Unplaced"/>
</dbReference>
<dbReference type="GO" id="GO:0003688">
    <property type="term" value="F:DNA replication origin binding"/>
    <property type="evidence" value="ECO:0007669"/>
    <property type="project" value="TreeGrafter"/>
</dbReference>
<keyword evidence="2" id="KW-0235">DNA replication</keyword>
<evidence type="ECO:0000256" key="1">
    <source>
        <dbReference type="ARBA" id="ARBA00004123"/>
    </source>
</evidence>
<evidence type="ECO:0000313" key="6">
    <source>
        <dbReference type="Ensembl" id="ENSLLTP00000018298.1"/>
    </source>
</evidence>
<dbReference type="Pfam" id="PF21639">
    <property type="entry name" value="ORC5_lid"/>
    <property type="match status" value="1"/>
</dbReference>
<dbReference type="GO" id="GO:0006270">
    <property type="term" value="P:DNA replication initiation"/>
    <property type="evidence" value="ECO:0007669"/>
    <property type="project" value="Ensembl"/>
</dbReference>
<sequence>TTFPFTFICCFRVFWGKQGSFFLKFKFQDDISCFFLSRSAKNFHFNTSSLCTFFLDDFFGGAISGPPREGRLSLATLKNSVASHSMSLSEKSRCCCLIQIGHLQKILSHDHPPEYSFDFYAAYINILLGVFYPVCRDLKELQHLAALNFSKYCEPVVQGEANERDTRRLWKNIESHLKKAMQTVYLREISSSQWERLQQDNGEPGQVKGLSAHAHVELPYYSKFLLIAAYLASYNPARTDKRFFVKHHGKIRKVNFQKKHEKTSNHLLGPKPFPLDRLLAILYSIVDSRIPPTANIFSQEAPNVQIQDSPSYYPNKKITFEQCLPRSYWLEWWFAGTLTGAFP</sequence>
<dbReference type="InterPro" id="IPR047088">
    <property type="entry name" value="ORC5_C"/>
</dbReference>
<dbReference type="Ensembl" id="ENSLLTT00000018982.1">
    <property type="protein sequence ID" value="ENSLLTP00000018298.1"/>
    <property type="gene ID" value="ENSLLTG00000013072.1"/>
</dbReference>